<dbReference type="GO" id="GO:0005975">
    <property type="term" value="P:carbohydrate metabolic process"/>
    <property type="evidence" value="ECO:0007669"/>
    <property type="project" value="InterPro"/>
</dbReference>
<evidence type="ECO:0000256" key="10">
    <source>
        <dbReference type="ARBA" id="ARBA00029741"/>
    </source>
</evidence>
<keyword evidence="8 12" id="KW-0862">Zinc</keyword>
<dbReference type="Gene3D" id="1.10.441.10">
    <property type="entry name" value="Phosphomannose Isomerase, domain 2"/>
    <property type="match status" value="1"/>
</dbReference>
<evidence type="ECO:0000256" key="4">
    <source>
        <dbReference type="ARBA" id="ARBA00010772"/>
    </source>
</evidence>
<dbReference type="GO" id="GO:0009298">
    <property type="term" value="P:GDP-mannose biosynthetic process"/>
    <property type="evidence" value="ECO:0007669"/>
    <property type="project" value="UniProtKB-UniPathway"/>
</dbReference>
<dbReference type="NCBIfam" id="TIGR00218">
    <property type="entry name" value="manA"/>
    <property type="match status" value="1"/>
</dbReference>
<comment type="similarity">
    <text evidence="4">Belongs to the mannose-6-phosphate isomerase type 1 family.</text>
</comment>
<evidence type="ECO:0000313" key="16">
    <source>
        <dbReference type="Proteomes" id="UP000305948"/>
    </source>
</evidence>
<proteinExistence type="inferred from homology"/>
<evidence type="ECO:0000313" key="15">
    <source>
        <dbReference type="EMBL" id="TFK47139.1"/>
    </source>
</evidence>
<dbReference type="OrthoDB" id="6605218at2759"/>
<dbReference type="Pfam" id="PF20511">
    <property type="entry name" value="PMI_typeI_cat"/>
    <property type="match status" value="1"/>
</dbReference>
<dbReference type="PIRSF" id="PIRSF001480">
    <property type="entry name" value="Mannose-6-phosphate_isomerase"/>
    <property type="match status" value="1"/>
</dbReference>
<dbReference type="EC" id="5.3.1.8" evidence="5"/>
<comment type="function">
    <text evidence="2">Involved in the synthesis of the GDP-mannose and dolichol-phosphate-mannose required for a number of critical mannosyl transfer reactions.</text>
</comment>
<dbReference type="SUPFAM" id="SSF51182">
    <property type="entry name" value="RmlC-like cupins"/>
    <property type="match status" value="1"/>
</dbReference>
<dbReference type="GO" id="GO:0004476">
    <property type="term" value="F:mannose-6-phosphate isomerase activity"/>
    <property type="evidence" value="ECO:0007669"/>
    <property type="project" value="UniProtKB-EC"/>
</dbReference>
<accession>A0A5C3MNU9</accession>
<dbReference type="CDD" id="cd07011">
    <property type="entry name" value="cupin_PMI_type_I_N"/>
    <property type="match status" value="1"/>
</dbReference>
<keyword evidence="7 12" id="KW-0479">Metal-binding</keyword>
<evidence type="ECO:0000256" key="3">
    <source>
        <dbReference type="ARBA" id="ARBA00004666"/>
    </source>
</evidence>
<evidence type="ECO:0000259" key="13">
    <source>
        <dbReference type="Pfam" id="PF20511"/>
    </source>
</evidence>
<dbReference type="UniPathway" id="UPA00126">
    <property type="reaction ID" value="UER00423"/>
</dbReference>
<dbReference type="EMBL" id="ML213525">
    <property type="protein sequence ID" value="TFK47139.1"/>
    <property type="molecule type" value="Genomic_DNA"/>
</dbReference>
<comment type="cofactor">
    <cofactor evidence="12">
        <name>Zn(2+)</name>
        <dbReference type="ChEBI" id="CHEBI:29105"/>
    </cofactor>
    <text evidence="12">Binds 1 zinc ion per subunit.</text>
</comment>
<sequence>MTTKNLYRLKTSIQTYDWGKQGSTALVAKLAPGSVGSDFQVDEKTTYAETWMGTHPNGPASIFNTSQALKDLIEANPSHFLGSAYQKWHKTTEVPFLFKILCAGKALPLQAHPDKKLGEELYRQDQGKGEFVDANHKPEIAVTIGDPLEEDWGEEGVAFLGFVGFRPLEEIKFFLSHVPELQRAVGDQGVIRQFMDSPNKETLKRLYTQLLERGKKDTKGVAADVNALVQRIQEGKAQLGQEGKLVLKANEQYPGDVGVFGTTFFMNLAKLKRGEAIYCGADEVHAWLEGEIIECMAVSDNVLNSAFVPPEERDITTFTNMLTYTSRPVTEWVLPRKPYERAKNGKTQKFDPPLEEFSVLWTELGKEVVEEGDVLGASPGPTIGIVTKAGTRSGDLATGEGKVRFESGGESLEVPVGGVVFAAPGNDIAVSVVGAEGLAEVWWSTCDTEA</sequence>
<dbReference type="Gene3D" id="2.60.120.10">
    <property type="entry name" value="Jelly Rolls"/>
    <property type="match status" value="2"/>
</dbReference>
<dbReference type="InterPro" id="IPR046457">
    <property type="entry name" value="PMI_typeI_cat"/>
</dbReference>
<evidence type="ECO:0000256" key="6">
    <source>
        <dbReference type="ARBA" id="ARBA00018236"/>
    </source>
</evidence>
<feature type="domain" description="Phosphomannose isomerase type I helical insertion" evidence="14">
    <location>
        <begin position="195"/>
        <end position="264"/>
    </location>
</feature>
<protein>
    <recommendedName>
        <fullName evidence="6">Mannose-6-phosphate isomerase</fullName>
        <ecNumber evidence="5">5.3.1.8</ecNumber>
    </recommendedName>
    <alternativeName>
        <fullName evidence="10">Phosphohexomutase</fullName>
    </alternativeName>
    <alternativeName>
        <fullName evidence="11">Phosphomannose isomerase</fullName>
    </alternativeName>
</protein>
<gene>
    <name evidence="15" type="ORF">OE88DRAFT_1666432</name>
</gene>
<feature type="binding site" evidence="12">
    <location>
        <position position="139"/>
    </location>
    <ligand>
        <name>Zn(2+)</name>
        <dbReference type="ChEBI" id="CHEBI:29105"/>
    </ligand>
</feature>
<evidence type="ECO:0000256" key="11">
    <source>
        <dbReference type="ARBA" id="ARBA00030762"/>
    </source>
</evidence>
<dbReference type="PANTHER" id="PTHR10309">
    <property type="entry name" value="MANNOSE-6-PHOSPHATE ISOMERASE"/>
    <property type="match status" value="1"/>
</dbReference>
<comment type="catalytic activity">
    <reaction evidence="1">
        <text>D-mannose 6-phosphate = D-fructose 6-phosphate</text>
        <dbReference type="Rhea" id="RHEA:12356"/>
        <dbReference type="ChEBI" id="CHEBI:58735"/>
        <dbReference type="ChEBI" id="CHEBI:61527"/>
        <dbReference type="EC" id="5.3.1.8"/>
    </reaction>
</comment>
<name>A0A5C3MNU9_9AGAM</name>
<feature type="binding site" evidence="12">
    <location>
        <position position="285"/>
    </location>
    <ligand>
        <name>Zn(2+)</name>
        <dbReference type="ChEBI" id="CHEBI:29105"/>
    </ligand>
</feature>
<keyword evidence="9 15" id="KW-0413">Isomerase</keyword>
<dbReference type="InterPro" id="IPR014710">
    <property type="entry name" value="RmlC-like_jellyroll"/>
</dbReference>
<dbReference type="STRING" id="5364.A0A5C3MNU9"/>
<feature type="binding site" evidence="12">
    <location>
        <position position="112"/>
    </location>
    <ligand>
        <name>Zn(2+)</name>
        <dbReference type="ChEBI" id="CHEBI:29105"/>
    </ligand>
</feature>
<dbReference type="GO" id="GO:0005829">
    <property type="term" value="C:cytosol"/>
    <property type="evidence" value="ECO:0007669"/>
    <property type="project" value="TreeGrafter"/>
</dbReference>
<evidence type="ECO:0000256" key="8">
    <source>
        <dbReference type="ARBA" id="ARBA00022833"/>
    </source>
</evidence>
<dbReference type="InterPro" id="IPR011051">
    <property type="entry name" value="RmlC_Cupin_sf"/>
</dbReference>
<dbReference type="Proteomes" id="UP000305948">
    <property type="component" value="Unassembled WGS sequence"/>
</dbReference>
<evidence type="ECO:0000256" key="1">
    <source>
        <dbReference type="ARBA" id="ARBA00000757"/>
    </source>
</evidence>
<evidence type="ECO:0000256" key="7">
    <source>
        <dbReference type="ARBA" id="ARBA00022723"/>
    </source>
</evidence>
<feature type="binding site" evidence="12">
    <location>
        <position position="110"/>
    </location>
    <ligand>
        <name>Zn(2+)</name>
        <dbReference type="ChEBI" id="CHEBI:29105"/>
    </ligand>
</feature>
<keyword evidence="16" id="KW-1185">Reference proteome</keyword>
<dbReference type="PRINTS" id="PR00714">
    <property type="entry name" value="MAN6PISMRASE"/>
</dbReference>
<reference evidence="15 16" key="1">
    <citation type="journal article" date="2019" name="Nat. Ecol. Evol.">
        <title>Megaphylogeny resolves global patterns of mushroom evolution.</title>
        <authorList>
            <person name="Varga T."/>
            <person name="Krizsan K."/>
            <person name="Foldi C."/>
            <person name="Dima B."/>
            <person name="Sanchez-Garcia M."/>
            <person name="Sanchez-Ramirez S."/>
            <person name="Szollosi G.J."/>
            <person name="Szarkandi J.G."/>
            <person name="Papp V."/>
            <person name="Albert L."/>
            <person name="Andreopoulos W."/>
            <person name="Angelini C."/>
            <person name="Antonin V."/>
            <person name="Barry K.W."/>
            <person name="Bougher N.L."/>
            <person name="Buchanan P."/>
            <person name="Buyck B."/>
            <person name="Bense V."/>
            <person name="Catcheside P."/>
            <person name="Chovatia M."/>
            <person name="Cooper J."/>
            <person name="Damon W."/>
            <person name="Desjardin D."/>
            <person name="Finy P."/>
            <person name="Geml J."/>
            <person name="Haridas S."/>
            <person name="Hughes K."/>
            <person name="Justo A."/>
            <person name="Karasinski D."/>
            <person name="Kautmanova I."/>
            <person name="Kiss B."/>
            <person name="Kocsube S."/>
            <person name="Kotiranta H."/>
            <person name="LaButti K.M."/>
            <person name="Lechner B.E."/>
            <person name="Liimatainen K."/>
            <person name="Lipzen A."/>
            <person name="Lukacs Z."/>
            <person name="Mihaltcheva S."/>
            <person name="Morgado L.N."/>
            <person name="Niskanen T."/>
            <person name="Noordeloos M.E."/>
            <person name="Ohm R.A."/>
            <person name="Ortiz-Santana B."/>
            <person name="Ovrebo C."/>
            <person name="Racz N."/>
            <person name="Riley R."/>
            <person name="Savchenko A."/>
            <person name="Shiryaev A."/>
            <person name="Soop K."/>
            <person name="Spirin V."/>
            <person name="Szebenyi C."/>
            <person name="Tomsovsky M."/>
            <person name="Tulloss R.E."/>
            <person name="Uehling J."/>
            <person name="Grigoriev I.V."/>
            <person name="Vagvolgyi C."/>
            <person name="Papp T."/>
            <person name="Martin F.M."/>
            <person name="Miettinen O."/>
            <person name="Hibbett D.S."/>
            <person name="Nagy L.G."/>
        </authorList>
    </citation>
    <scope>NUCLEOTIDE SEQUENCE [LARGE SCALE GENOMIC DNA]</scope>
    <source>
        <strain evidence="15 16">OMC1185</strain>
    </source>
</reference>
<dbReference type="InterPro" id="IPR001250">
    <property type="entry name" value="Man6P_Isoase-1"/>
</dbReference>
<dbReference type="Pfam" id="PF20512">
    <property type="entry name" value="PMI_typeI_hel"/>
    <property type="match status" value="1"/>
</dbReference>
<comment type="pathway">
    <text evidence="3">Nucleotide-sugar biosynthesis; GDP-alpha-D-mannose biosynthesis; alpha-D-mannose 1-phosphate from D-fructose 6-phosphate: step 1/2.</text>
</comment>
<dbReference type="AlphaFoldDB" id="A0A5C3MNU9"/>
<organism evidence="15 16">
    <name type="scientific">Heliocybe sulcata</name>
    <dbReference type="NCBI Taxonomy" id="5364"/>
    <lineage>
        <taxon>Eukaryota</taxon>
        <taxon>Fungi</taxon>
        <taxon>Dikarya</taxon>
        <taxon>Basidiomycota</taxon>
        <taxon>Agaricomycotina</taxon>
        <taxon>Agaricomycetes</taxon>
        <taxon>Gloeophyllales</taxon>
        <taxon>Gloeophyllaceae</taxon>
        <taxon>Heliocybe</taxon>
    </lineage>
</organism>
<evidence type="ECO:0000256" key="12">
    <source>
        <dbReference type="PIRSR" id="PIRSR001480-2"/>
    </source>
</evidence>
<evidence type="ECO:0000259" key="14">
    <source>
        <dbReference type="Pfam" id="PF20512"/>
    </source>
</evidence>
<dbReference type="InterPro" id="IPR016305">
    <property type="entry name" value="Mannose-6-P_Isomerase"/>
</dbReference>
<evidence type="ECO:0000256" key="2">
    <source>
        <dbReference type="ARBA" id="ARBA00002564"/>
    </source>
</evidence>
<evidence type="ECO:0000256" key="5">
    <source>
        <dbReference type="ARBA" id="ARBA00011956"/>
    </source>
</evidence>
<dbReference type="GO" id="GO:0008270">
    <property type="term" value="F:zinc ion binding"/>
    <property type="evidence" value="ECO:0007669"/>
    <property type="project" value="InterPro"/>
</dbReference>
<feature type="domain" description="Phosphomannose isomerase type I catalytic" evidence="13">
    <location>
        <begin position="6"/>
        <end position="146"/>
    </location>
</feature>
<evidence type="ECO:0000256" key="9">
    <source>
        <dbReference type="ARBA" id="ARBA00023235"/>
    </source>
</evidence>
<dbReference type="PANTHER" id="PTHR10309:SF0">
    <property type="entry name" value="MANNOSE-6-PHOSPHATE ISOMERASE"/>
    <property type="match status" value="1"/>
</dbReference>
<dbReference type="InterPro" id="IPR046458">
    <property type="entry name" value="PMI_typeI_hel"/>
</dbReference>